<comment type="pathway">
    <text evidence="1">Cofactor biosynthesis; (R)-pantothenate biosynthesis; (R)-pantoate from 3-methyl-2-oxobutanoate: step 2/2.</text>
</comment>
<evidence type="ECO:0000256" key="2">
    <source>
        <dbReference type="ARBA" id="ARBA00019465"/>
    </source>
</evidence>
<dbReference type="Gene3D" id="1.10.1040.10">
    <property type="entry name" value="N-(1-d-carboxylethyl)-l-norvaline Dehydrogenase, domain 2"/>
    <property type="match status" value="1"/>
</dbReference>
<keyword evidence="3" id="KW-0566">Pantothenate biosynthesis</keyword>
<evidence type="ECO:0000313" key="8">
    <source>
        <dbReference type="Proteomes" id="UP001168613"/>
    </source>
</evidence>
<evidence type="ECO:0000259" key="6">
    <source>
        <dbReference type="Pfam" id="PF02558"/>
    </source>
</evidence>
<dbReference type="InterPro" id="IPR036291">
    <property type="entry name" value="NAD(P)-bd_dom_sf"/>
</dbReference>
<feature type="domain" description="Opine dehydrogenase" evidence="5">
    <location>
        <begin position="187"/>
        <end position="327"/>
    </location>
</feature>
<reference evidence="7" key="1">
    <citation type="submission" date="2021-11" db="EMBL/GenBank/DDBJ databases">
        <title>Draft genome sequence of Alcaligenes endophyticus type strain CCUG 75668T.</title>
        <authorList>
            <person name="Salva-Serra F."/>
            <person name="Duran R.E."/>
            <person name="Seeger M."/>
            <person name="Moore E.R.B."/>
            <person name="Jaen-Luchoro D."/>
        </authorList>
    </citation>
    <scope>NUCLEOTIDE SEQUENCE</scope>
    <source>
        <strain evidence="7">CCUG 75668</strain>
    </source>
</reference>
<dbReference type="SUPFAM" id="SSF48179">
    <property type="entry name" value="6-phosphogluconate dehydrogenase C-terminal domain-like"/>
    <property type="match status" value="1"/>
</dbReference>
<dbReference type="EMBL" id="JAJHNU010000003">
    <property type="protein sequence ID" value="MDN4122032.1"/>
    <property type="molecule type" value="Genomic_DNA"/>
</dbReference>
<dbReference type="InterPro" id="IPR008927">
    <property type="entry name" value="6-PGluconate_DH-like_C_sf"/>
</dbReference>
<dbReference type="InterPro" id="IPR003421">
    <property type="entry name" value="Opine_DH"/>
</dbReference>
<feature type="domain" description="Ketopantoate reductase N-terminal" evidence="6">
    <location>
        <begin position="8"/>
        <end position="107"/>
    </location>
</feature>
<evidence type="ECO:0000256" key="1">
    <source>
        <dbReference type="ARBA" id="ARBA00004994"/>
    </source>
</evidence>
<dbReference type="Pfam" id="PF02317">
    <property type="entry name" value="Octopine_DH"/>
    <property type="match status" value="1"/>
</dbReference>
<dbReference type="Gene3D" id="3.40.50.720">
    <property type="entry name" value="NAD(P)-binding Rossmann-like Domain"/>
    <property type="match status" value="1"/>
</dbReference>
<evidence type="ECO:0000313" key="7">
    <source>
        <dbReference type="EMBL" id="MDN4122032.1"/>
    </source>
</evidence>
<evidence type="ECO:0000259" key="5">
    <source>
        <dbReference type="Pfam" id="PF02317"/>
    </source>
</evidence>
<dbReference type="Pfam" id="PF02558">
    <property type="entry name" value="ApbA"/>
    <property type="match status" value="1"/>
</dbReference>
<protein>
    <recommendedName>
        <fullName evidence="2">2-dehydropantoate 2-reductase</fullName>
    </recommendedName>
</protein>
<organism evidence="7 8">
    <name type="scientific">Alcaligenes endophyticus</name>
    <dbReference type="NCBI Taxonomy" id="1929088"/>
    <lineage>
        <taxon>Bacteria</taxon>
        <taxon>Pseudomonadati</taxon>
        <taxon>Pseudomonadota</taxon>
        <taxon>Betaproteobacteria</taxon>
        <taxon>Burkholderiales</taxon>
        <taxon>Alcaligenaceae</taxon>
        <taxon>Alcaligenes</taxon>
    </lineage>
</organism>
<accession>A0ABT8EL59</accession>
<gene>
    <name evidence="7" type="ORF">LMS43_12105</name>
</gene>
<dbReference type="RefSeq" id="WP_266122964.1">
    <property type="nucleotide sequence ID" value="NZ_JAJHNU010000003.1"/>
</dbReference>
<evidence type="ECO:0000256" key="3">
    <source>
        <dbReference type="ARBA" id="ARBA00022655"/>
    </source>
</evidence>
<name>A0ABT8EL59_9BURK</name>
<dbReference type="InterPro" id="IPR013328">
    <property type="entry name" value="6PGD_dom2"/>
</dbReference>
<sequence>MQLAPQHVAIIGAGPIACASACYLKNHGHHVALWSPTGRRLHIDLPTQQACFQTHGAVSAQVCVDWLPTQQALSDYPVVLICLPGHLYQDLFSTLLPQLKNGQTVLISGALSLASIWLSDQARQLGLELQVGAWSTTATTAHFLADGQVHINELRSTIGVSSACAQDSQSILSLSQTLLGDRFIADDNPLASTLANINPIAHAAEVIPNLSRITRQEDWSLFACFGIEVGRIAQKLDEERLAIGKHFGFELRSLVEHYHRSYHVPKGPLHEMAAAIEAAGKGPLGPKGLNHRYVLEDMPFGLAFQERLAILAGIPCPIHSSALTLLEVVYDQDLRSSNFLLDQLLEDTQALNYLVNRLSAAA</sequence>
<keyword evidence="8" id="KW-1185">Reference proteome</keyword>
<dbReference type="SUPFAM" id="SSF51735">
    <property type="entry name" value="NAD(P)-binding Rossmann-fold domains"/>
    <property type="match status" value="1"/>
</dbReference>
<comment type="catalytic activity">
    <reaction evidence="4">
        <text>(R)-pantoate + NADP(+) = 2-dehydropantoate + NADPH + H(+)</text>
        <dbReference type="Rhea" id="RHEA:16233"/>
        <dbReference type="ChEBI" id="CHEBI:11561"/>
        <dbReference type="ChEBI" id="CHEBI:15378"/>
        <dbReference type="ChEBI" id="CHEBI:15980"/>
        <dbReference type="ChEBI" id="CHEBI:57783"/>
        <dbReference type="ChEBI" id="CHEBI:58349"/>
        <dbReference type="EC" id="1.1.1.169"/>
    </reaction>
</comment>
<dbReference type="InterPro" id="IPR013332">
    <property type="entry name" value="KPR_N"/>
</dbReference>
<dbReference type="Proteomes" id="UP001168613">
    <property type="component" value="Unassembled WGS sequence"/>
</dbReference>
<proteinExistence type="predicted"/>
<comment type="caution">
    <text evidence="7">The sequence shown here is derived from an EMBL/GenBank/DDBJ whole genome shotgun (WGS) entry which is preliminary data.</text>
</comment>
<evidence type="ECO:0000256" key="4">
    <source>
        <dbReference type="ARBA" id="ARBA00048793"/>
    </source>
</evidence>